<dbReference type="EMBL" id="CABVHO010000004">
    <property type="protein sequence ID" value="VVN52325.1"/>
    <property type="molecule type" value="Genomic_DNA"/>
</dbReference>
<proteinExistence type="predicted"/>
<organism evidence="1 2">
    <name type="scientific">Pseudomonas fluorescens</name>
    <dbReference type="NCBI Taxonomy" id="294"/>
    <lineage>
        <taxon>Bacteria</taxon>
        <taxon>Pseudomonadati</taxon>
        <taxon>Pseudomonadota</taxon>
        <taxon>Gammaproteobacteria</taxon>
        <taxon>Pseudomonadales</taxon>
        <taxon>Pseudomonadaceae</taxon>
        <taxon>Pseudomonas</taxon>
    </lineage>
</organism>
<evidence type="ECO:0000313" key="2">
    <source>
        <dbReference type="Proteomes" id="UP000326437"/>
    </source>
</evidence>
<accession>A0A5E6YGQ7</accession>
<gene>
    <name evidence="1" type="ORF">PS685_00917</name>
</gene>
<sequence>MIAATQGAIVDILYVKQLRGHFQALRKQARRYSKKGMVGEGIRW</sequence>
<name>A0A5E6YGQ7_PSEFL</name>
<dbReference type="Proteomes" id="UP000326437">
    <property type="component" value="Unassembled WGS sequence"/>
</dbReference>
<protein>
    <submittedName>
        <fullName evidence="1">Uncharacterized protein</fullName>
    </submittedName>
</protein>
<reference evidence="1 2" key="1">
    <citation type="submission" date="2019-09" db="EMBL/GenBank/DDBJ databases">
        <authorList>
            <person name="Chandra G."/>
            <person name="Truman W A."/>
        </authorList>
    </citation>
    <scope>NUCLEOTIDE SEQUENCE [LARGE SCALE GENOMIC DNA]</scope>
    <source>
        <strain evidence="1">PS685</strain>
    </source>
</reference>
<evidence type="ECO:0000313" key="1">
    <source>
        <dbReference type="EMBL" id="VVN52325.1"/>
    </source>
</evidence>
<dbReference type="AlphaFoldDB" id="A0A5E6YGQ7"/>